<organism evidence="1">
    <name type="scientific">marine sediment metagenome</name>
    <dbReference type="NCBI Taxonomy" id="412755"/>
    <lineage>
        <taxon>unclassified sequences</taxon>
        <taxon>metagenomes</taxon>
        <taxon>ecological metagenomes</taxon>
    </lineage>
</organism>
<sequence length="172" mass="18655">QRLLLFKEYDMAGNEARTFFEGALRWAQGSGTGGGPGGWATASAAQTALIGFVQVGVNLTSARNVIVIKDRGIPNHQKIIGREAIDFEVEYLQVVSANMANPATASGASVPAVHFELRYDVAELPDPTAQYINLTHAVMIDRRFTDAEEGNTFRETWRAMFMTGPTASGYIA</sequence>
<feature type="non-terminal residue" evidence="1">
    <location>
        <position position="1"/>
    </location>
</feature>
<proteinExistence type="predicted"/>
<reference evidence="1" key="1">
    <citation type="journal article" date="2015" name="Nature">
        <title>Complex archaea that bridge the gap between prokaryotes and eukaryotes.</title>
        <authorList>
            <person name="Spang A."/>
            <person name="Saw J.H."/>
            <person name="Jorgensen S.L."/>
            <person name="Zaremba-Niedzwiedzka K."/>
            <person name="Martijn J."/>
            <person name="Lind A.E."/>
            <person name="van Eijk R."/>
            <person name="Schleper C."/>
            <person name="Guy L."/>
            <person name="Ettema T.J."/>
        </authorList>
    </citation>
    <scope>NUCLEOTIDE SEQUENCE</scope>
</reference>
<gene>
    <name evidence="1" type="ORF">LCGC14_3066200</name>
</gene>
<evidence type="ECO:0000313" key="1">
    <source>
        <dbReference type="EMBL" id="KKK56272.1"/>
    </source>
</evidence>
<name>A0A0F8WHB9_9ZZZZ</name>
<protein>
    <submittedName>
        <fullName evidence="1">Uncharacterized protein</fullName>
    </submittedName>
</protein>
<comment type="caution">
    <text evidence="1">The sequence shown here is derived from an EMBL/GenBank/DDBJ whole genome shotgun (WGS) entry which is preliminary data.</text>
</comment>
<accession>A0A0F8WHB9</accession>
<dbReference type="AlphaFoldDB" id="A0A0F8WHB9"/>
<dbReference type="EMBL" id="LAZR01065078">
    <property type="protein sequence ID" value="KKK56272.1"/>
    <property type="molecule type" value="Genomic_DNA"/>
</dbReference>